<keyword evidence="2" id="KW-1185">Reference proteome</keyword>
<reference evidence="1" key="1">
    <citation type="submission" date="2022-07" db="EMBL/GenBank/DDBJ databases">
        <title>Phylogenomic reconstructions and comparative analyses of Kickxellomycotina fungi.</title>
        <authorList>
            <person name="Reynolds N.K."/>
            <person name="Stajich J.E."/>
            <person name="Barry K."/>
            <person name="Grigoriev I.V."/>
            <person name="Crous P."/>
            <person name="Smith M.E."/>
        </authorList>
    </citation>
    <scope>NUCLEOTIDE SEQUENCE</scope>
    <source>
        <strain evidence="1">CBS 190363</strain>
    </source>
</reference>
<dbReference type="Proteomes" id="UP001139981">
    <property type="component" value="Unassembled WGS sequence"/>
</dbReference>
<organism evidence="1 2">
    <name type="scientific">Coemansia aciculifera</name>
    <dbReference type="NCBI Taxonomy" id="417176"/>
    <lineage>
        <taxon>Eukaryota</taxon>
        <taxon>Fungi</taxon>
        <taxon>Fungi incertae sedis</taxon>
        <taxon>Zoopagomycota</taxon>
        <taxon>Kickxellomycotina</taxon>
        <taxon>Kickxellomycetes</taxon>
        <taxon>Kickxellales</taxon>
        <taxon>Kickxellaceae</taxon>
        <taxon>Coemansia</taxon>
    </lineage>
</organism>
<comment type="caution">
    <text evidence="1">The sequence shown here is derived from an EMBL/GenBank/DDBJ whole genome shotgun (WGS) entry which is preliminary data.</text>
</comment>
<proteinExistence type="predicted"/>
<evidence type="ECO:0000313" key="1">
    <source>
        <dbReference type="EMBL" id="KAJ2881830.1"/>
    </source>
</evidence>
<name>A0ACC1LVM5_9FUNG</name>
<evidence type="ECO:0000313" key="2">
    <source>
        <dbReference type="Proteomes" id="UP001139981"/>
    </source>
</evidence>
<sequence length="354" mass="38973">MARVMGSLASKVPREGDYAAGILVERDFSYTLVDIADLHEFTSIAPVVIEQQLRVPYASSYTLLRYHLEQMFGELPLTIERSDTGIAHVLRVYDIVDVCHSSWKGYVEIEWEGNAMNDMVADSVVAIVLNIECSPASVKLTQSSCSHSHSHDHGHGAKSSGIVEIEDVSPDTSEIASQDLDDCRSTNQMRVADCERVVAKLAMFMQQQFGEVAFSDDSSSLVVSLNGQVATINARTLAISTESHMLRARIAPIIARVRRTMRPLGHHSLPLPEPVPSSPLLERLEELQLESTPKSVDADTDDKDMHIDVASDDELDDEDEEDEDEDFDEDFDDKADVDTKSDPGAEPDTPGGAE</sequence>
<accession>A0ACC1LVM5</accession>
<dbReference type="EMBL" id="JANBVB010002874">
    <property type="protein sequence ID" value="KAJ2881830.1"/>
    <property type="molecule type" value="Genomic_DNA"/>
</dbReference>
<protein>
    <submittedName>
        <fullName evidence="1">Endoribonuclease ysh1</fullName>
    </submittedName>
</protein>
<gene>
    <name evidence="1" type="primary">YSH1_2</name>
    <name evidence="1" type="ORF">IWW38_005741</name>
</gene>